<dbReference type="InterPro" id="IPR050624">
    <property type="entry name" value="HTH-type_Tx_Regulator"/>
</dbReference>
<dbReference type="RefSeq" id="WP_344336745.1">
    <property type="nucleotide sequence ID" value="NZ_BAAAPZ010000005.1"/>
</dbReference>
<dbReference type="EMBL" id="BAAAPZ010000005">
    <property type="protein sequence ID" value="GAA2095758.1"/>
    <property type="molecule type" value="Genomic_DNA"/>
</dbReference>
<gene>
    <name evidence="4" type="ORF">GCM10009823_15450</name>
</gene>
<dbReference type="Gene3D" id="1.10.357.10">
    <property type="entry name" value="Tetracycline Repressor, domain 2"/>
    <property type="match status" value="1"/>
</dbReference>
<sequence>MTISDRRLRTRAALRDAATTVFARQGVAGASIEEICEEGGFTRGAFYSNYSSKDELVLDLIDQVLAAVAAGANALLAGMSGTDAESAGGLAPAAGTASADDAGDVSTTGMGTACVKPGQPITPEEKRTILSDLLSHFRLPFSESRTAIIAAREIRLHALRNPALQARMDEVQEVHMGRLRAVIEALLSSHGARLLISADDLIMICEGCHDVAADEAVAAHPDAEQVTVDSSRLLMVLMAFVRFPCEED</sequence>
<feature type="domain" description="HTH tetR-type" evidence="3">
    <location>
        <begin position="8"/>
        <end position="68"/>
    </location>
</feature>
<reference evidence="4 5" key="1">
    <citation type="journal article" date="2019" name="Int. J. Syst. Evol. Microbiol.">
        <title>The Global Catalogue of Microorganisms (GCM) 10K type strain sequencing project: providing services to taxonomists for standard genome sequencing and annotation.</title>
        <authorList>
            <consortium name="The Broad Institute Genomics Platform"/>
            <consortium name="The Broad Institute Genome Sequencing Center for Infectious Disease"/>
            <person name="Wu L."/>
            <person name="Ma J."/>
        </authorList>
    </citation>
    <scope>NUCLEOTIDE SEQUENCE [LARGE SCALE GENOMIC DNA]</scope>
    <source>
        <strain evidence="4 5">JCM 15900</strain>
    </source>
</reference>
<keyword evidence="5" id="KW-1185">Reference proteome</keyword>
<dbReference type="SUPFAM" id="SSF46689">
    <property type="entry name" value="Homeodomain-like"/>
    <property type="match status" value="1"/>
</dbReference>
<dbReference type="InterPro" id="IPR009057">
    <property type="entry name" value="Homeodomain-like_sf"/>
</dbReference>
<dbReference type="Pfam" id="PF00440">
    <property type="entry name" value="TetR_N"/>
    <property type="match status" value="1"/>
</dbReference>
<dbReference type="PANTHER" id="PTHR43479:SF11">
    <property type="entry name" value="ACREF_ENVCD OPERON REPRESSOR-RELATED"/>
    <property type="match status" value="1"/>
</dbReference>
<accession>A0ABN2WN83</accession>
<evidence type="ECO:0000313" key="5">
    <source>
        <dbReference type="Proteomes" id="UP001500984"/>
    </source>
</evidence>
<dbReference type="InterPro" id="IPR001647">
    <property type="entry name" value="HTH_TetR"/>
</dbReference>
<evidence type="ECO:0000256" key="1">
    <source>
        <dbReference type="ARBA" id="ARBA00023125"/>
    </source>
</evidence>
<feature type="DNA-binding region" description="H-T-H motif" evidence="2">
    <location>
        <begin position="31"/>
        <end position="50"/>
    </location>
</feature>
<comment type="caution">
    <text evidence="4">The sequence shown here is derived from an EMBL/GenBank/DDBJ whole genome shotgun (WGS) entry which is preliminary data.</text>
</comment>
<evidence type="ECO:0000259" key="3">
    <source>
        <dbReference type="PROSITE" id="PS50977"/>
    </source>
</evidence>
<keyword evidence="1 2" id="KW-0238">DNA-binding</keyword>
<dbReference type="PROSITE" id="PS50977">
    <property type="entry name" value="HTH_TETR_2"/>
    <property type="match status" value="1"/>
</dbReference>
<dbReference type="PRINTS" id="PR00455">
    <property type="entry name" value="HTHTETR"/>
</dbReference>
<dbReference type="Proteomes" id="UP001500984">
    <property type="component" value="Unassembled WGS sequence"/>
</dbReference>
<dbReference type="PANTHER" id="PTHR43479">
    <property type="entry name" value="ACREF/ENVCD OPERON REPRESSOR-RELATED"/>
    <property type="match status" value="1"/>
</dbReference>
<proteinExistence type="predicted"/>
<evidence type="ECO:0000313" key="4">
    <source>
        <dbReference type="EMBL" id="GAA2095758.1"/>
    </source>
</evidence>
<evidence type="ECO:0000256" key="2">
    <source>
        <dbReference type="PROSITE-ProRule" id="PRU00335"/>
    </source>
</evidence>
<protein>
    <recommendedName>
        <fullName evidence="3">HTH tetR-type domain-containing protein</fullName>
    </recommendedName>
</protein>
<name>A0ABN2WN83_9MICO</name>
<organism evidence="4 5">
    <name type="scientific">Brevibacterium salitolerans</name>
    <dbReference type="NCBI Taxonomy" id="1403566"/>
    <lineage>
        <taxon>Bacteria</taxon>
        <taxon>Bacillati</taxon>
        <taxon>Actinomycetota</taxon>
        <taxon>Actinomycetes</taxon>
        <taxon>Micrococcales</taxon>
        <taxon>Brevibacteriaceae</taxon>
        <taxon>Brevibacterium</taxon>
    </lineage>
</organism>